<reference evidence="2" key="1">
    <citation type="submission" date="2022-12" db="EMBL/GenBank/DDBJ databases">
        <title>Draft genome assemblies for two species of Escallonia (Escalloniales).</title>
        <authorList>
            <person name="Chanderbali A."/>
            <person name="Dervinis C."/>
            <person name="Anghel I."/>
            <person name="Soltis D."/>
            <person name="Soltis P."/>
            <person name="Zapata F."/>
        </authorList>
    </citation>
    <scope>NUCLEOTIDE SEQUENCE</scope>
    <source>
        <strain evidence="2">UCBG64.0493</strain>
        <tissue evidence="2">Leaf</tissue>
    </source>
</reference>
<dbReference type="Proteomes" id="UP001188597">
    <property type="component" value="Unassembled WGS sequence"/>
</dbReference>
<evidence type="ECO:0000313" key="2">
    <source>
        <dbReference type="EMBL" id="KAK2999181.1"/>
    </source>
</evidence>
<dbReference type="PANTHER" id="PTHR34066:SF1">
    <property type="entry name" value="DUF1764 FAMILY PROTEIN"/>
    <property type="match status" value="1"/>
</dbReference>
<evidence type="ECO:0000256" key="1">
    <source>
        <dbReference type="SAM" id="MobiDB-lite"/>
    </source>
</evidence>
<proteinExistence type="predicted"/>
<feature type="region of interest" description="Disordered" evidence="1">
    <location>
        <begin position="158"/>
        <end position="183"/>
    </location>
</feature>
<dbReference type="AlphaFoldDB" id="A0AA88UZX3"/>
<dbReference type="PANTHER" id="PTHR34066">
    <property type="entry name" value="GROWTH FACTOR 2"/>
    <property type="match status" value="1"/>
</dbReference>
<dbReference type="Pfam" id="PF08576">
    <property type="entry name" value="DUF1764"/>
    <property type="match status" value="1"/>
</dbReference>
<feature type="compositionally biased region" description="Polar residues" evidence="1">
    <location>
        <begin position="7"/>
        <end position="19"/>
    </location>
</feature>
<accession>A0AA88UZX3</accession>
<dbReference type="EMBL" id="JAVXUP010003368">
    <property type="protein sequence ID" value="KAK2999181.1"/>
    <property type="molecule type" value="Genomic_DNA"/>
</dbReference>
<name>A0AA88UZX3_9ASTE</name>
<dbReference type="InterPro" id="IPR013885">
    <property type="entry name" value="DUF1764_euk"/>
</dbReference>
<organism evidence="2 3">
    <name type="scientific">Escallonia herrerae</name>
    <dbReference type="NCBI Taxonomy" id="1293975"/>
    <lineage>
        <taxon>Eukaryota</taxon>
        <taxon>Viridiplantae</taxon>
        <taxon>Streptophyta</taxon>
        <taxon>Embryophyta</taxon>
        <taxon>Tracheophyta</taxon>
        <taxon>Spermatophyta</taxon>
        <taxon>Magnoliopsida</taxon>
        <taxon>eudicotyledons</taxon>
        <taxon>Gunneridae</taxon>
        <taxon>Pentapetalae</taxon>
        <taxon>asterids</taxon>
        <taxon>campanulids</taxon>
        <taxon>Escalloniales</taxon>
        <taxon>Escalloniaceae</taxon>
        <taxon>Escallonia</taxon>
    </lineage>
</organism>
<feature type="region of interest" description="Disordered" evidence="1">
    <location>
        <begin position="1"/>
        <end position="99"/>
    </location>
</feature>
<evidence type="ECO:0000313" key="3">
    <source>
        <dbReference type="Proteomes" id="UP001188597"/>
    </source>
</evidence>
<comment type="caution">
    <text evidence="2">The sequence shown here is derived from an EMBL/GenBank/DDBJ whole genome shotgun (WGS) entry which is preliminary data.</text>
</comment>
<gene>
    <name evidence="2" type="ORF">RJ639_024100</name>
</gene>
<keyword evidence="3" id="KW-1185">Reference proteome</keyword>
<protein>
    <submittedName>
        <fullName evidence="2">Uncharacterized protein</fullName>
    </submittedName>
</protein>
<sequence>MPKKNSSKAPKSTPTNPVTEQEEKPSATPKRLSNNEIDEIFASKKKKNSLQAEGNKLGPKPKEMKRKKKDRDEGHRKQKAVVDHAPPPRPRKKTGDGLVVYTEEELGIGKEDAGELKDGGDDRGSIGGEELIRGFARGWVVGQIACRVNLYFQNLSTGSQRAVSTRRYPQKDDGYIEENEDKA</sequence>